<keyword evidence="2 4" id="KW-0808">Transferase</keyword>
<evidence type="ECO:0000256" key="3">
    <source>
        <dbReference type="ARBA" id="ARBA00022777"/>
    </source>
</evidence>
<organism evidence="6 7">
    <name type="scientific">Thiohalophilus thiocyanatoxydans</name>
    <dbReference type="NCBI Taxonomy" id="381308"/>
    <lineage>
        <taxon>Bacteria</taxon>
        <taxon>Pseudomonadati</taxon>
        <taxon>Pseudomonadota</taxon>
        <taxon>Gammaproteobacteria</taxon>
        <taxon>Thiohalomonadales</taxon>
        <taxon>Thiohalophilaceae</taxon>
        <taxon>Thiohalophilus</taxon>
    </lineage>
</organism>
<dbReference type="Gene3D" id="3.40.1160.10">
    <property type="entry name" value="Acetylglutamate kinase-like"/>
    <property type="match status" value="1"/>
</dbReference>
<comment type="caution">
    <text evidence="6">The sequence shown here is derived from an EMBL/GenBank/DDBJ whole genome shotgun (WGS) entry which is preliminary data.</text>
</comment>
<dbReference type="SUPFAM" id="SSF53633">
    <property type="entry name" value="Carbamate kinase-like"/>
    <property type="match status" value="1"/>
</dbReference>
<keyword evidence="7" id="KW-1185">Reference proteome</keyword>
<dbReference type="EMBL" id="SOQX01000005">
    <property type="protein sequence ID" value="TDY00510.1"/>
    <property type="molecule type" value="Genomic_DNA"/>
</dbReference>
<dbReference type="Pfam" id="PF00696">
    <property type="entry name" value="AA_kinase"/>
    <property type="match status" value="1"/>
</dbReference>
<evidence type="ECO:0000256" key="4">
    <source>
        <dbReference type="PIRNR" id="PIRNR000723"/>
    </source>
</evidence>
<dbReference type="GO" id="GO:0008804">
    <property type="term" value="F:carbamate kinase activity"/>
    <property type="evidence" value="ECO:0007669"/>
    <property type="project" value="InterPro"/>
</dbReference>
<evidence type="ECO:0000259" key="5">
    <source>
        <dbReference type="Pfam" id="PF00696"/>
    </source>
</evidence>
<sequence length="302" mass="32211">MKVLVAIGGNALTDSNNQQGQIDQSKVNAVARTLIELEQEHTLVITHGNGPQVGWLAMQEVEANMSMDLLDAQSEGLLGYRLAQAMDNCRQAERTVTLLTRVEVDPADPAFSNPTKPIGPVLEEERAGRLGRQQGWQFTAVAGGRRRVVAAPQPIRAVEARAIASLSKQGYSVICAGGGGIPVVKEHDRYRGISAVIDKDHTSALLAAELELDALLLLTNVEALYYDWGKPSARAIRRVGCQSLKSAGLQQGSMAPKVEAACRFVGSTGGFAGIGPLTEAHAILQGEQGTRIVAGNLAAEWW</sequence>
<reference evidence="6 7" key="1">
    <citation type="submission" date="2019-03" db="EMBL/GenBank/DDBJ databases">
        <title>Genomic Encyclopedia of Type Strains, Phase IV (KMG-IV): sequencing the most valuable type-strain genomes for metagenomic binning, comparative biology and taxonomic classification.</title>
        <authorList>
            <person name="Goeker M."/>
        </authorList>
    </citation>
    <scope>NUCLEOTIDE SEQUENCE [LARGE SCALE GENOMIC DNA]</scope>
    <source>
        <strain evidence="6 7">DSM 16326</strain>
    </source>
</reference>
<evidence type="ECO:0000256" key="1">
    <source>
        <dbReference type="ARBA" id="ARBA00011066"/>
    </source>
</evidence>
<dbReference type="PANTHER" id="PTHR30409:SF1">
    <property type="entry name" value="CARBAMATE KINASE-RELATED"/>
    <property type="match status" value="1"/>
</dbReference>
<evidence type="ECO:0000313" key="7">
    <source>
        <dbReference type="Proteomes" id="UP000294914"/>
    </source>
</evidence>
<evidence type="ECO:0000256" key="2">
    <source>
        <dbReference type="ARBA" id="ARBA00022679"/>
    </source>
</evidence>
<dbReference type="PANTHER" id="PTHR30409">
    <property type="entry name" value="CARBAMATE KINASE"/>
    <property type="match status" value="1"/>
</dbReference>
<dbReference type="RefSeq" id="WP_134084083.1">
    <property type="nucleotide sequence ID" value="NZ_SOQX01000005.1"/>
</dbReference>
<accession>A0A4R8IN24</accession>
<dbReference type="InterPro" id="IPR003964">
    <property type="entry name" value="Carb_kinase"/>
</dbReference>
<proteinExistence type="inferred from homology"/>
<dbReference type="GO" id="GO:0005829">
    <property type="term" value="C:cytosol"/>
    <property type="evidence" value="ECO:0007669"/>
    <property type="project" value="TreeGrafter"/>
</dbReference>
<dbReference type="GO" id="GO:0019546">
    <property type="term" value="P:L-arginine deiminase pathway"/>
    <property type="evidence" value="ECO:0007669"/>
    <property type="project" value="TreeGrafter"/>
</dbReference>
<feature type="domain" description="Aspartate/glutamate/uridylate kinase" evidence="5">
    <location>
        <begin position="1"/>
        <end position="265"/>
    </location>
</feature>
<dbReference type="PIRSF" id="PIRSF000723">
    <property type="entry name" value="Carbamate_kin"/>
    <property type="match status" value="1"/>
</dbReference>
<dbReference type="InterPro" id="IPR001048">
    <property type="entry name" value="Asp/Glu/Uridylate_kinase"/>
</dbReference>
<dbReference type="Proteomes" id="UP000294914">
    <property type="component" value="Unassembled WGS sequence"/>
</dbReference>
<name>A0A4R8IN24_9GAMM</name>
<evidence type="ECO:0000313" key="6">
    <source>
        <dbReference type="EMBL" id="TDY00510.1"/>
    </source>
</evidence>
<gene>
    <name evidence="6" type="ORF">EDC23_2011</name>
</gene>
<dbReference type="OrthoDB" id="9766717at2"/>
<protein>
    <recommendedName>
        <fullName evidence="4">Carbamate kinase</fullName>
    </recommendedName>
</protein>
<dbReference type="AlphaFoldDB" id="A0A4R8IN24"/>
<dbReference type="InterPro" id="IPR036393">
    <property type="entry name" value="AceGlu_kinase-like_sf"/>
</dbReference>
<dbReference type="PRINTS" id="PR01469">
    <property type="entry name" value="CARBMTKINASE"/>
</dbReference>
<comment type="similarity">
    <text evidence="1 4">Belongs to the carbamate kinase family.</text>
</comment>
<keyword evidence="3 4" id="KW-0418">Kinase</keyword>